<dbReference type="PANTHER" id="PTHR12358">
    <property type="entry name" value="SPHINGOSINE KINASE"/>
    <property type="match status" value="1"/>
</dbReference>
<dbReference type="InterPro" id="IPR050187">
    <property type="entry name" value="Lipid_Phosphate_FormReg"/>
</dbReference>
<evidence type="ECO:0000256" key="1">
    <source>
        <dbReference type="ARBA" id="ARBA00022679"/>
    </source>
</evidence>
<dbReference type="Gene3D" id="2.60.200.40">
    <property type="match status" value="1"/>
</dbReference>
<dbReference type="SUPFAM" id="SSF111331">
    <property type="entry name" value="NAD kinase/diacylglycerol kinase-like"/>
    <property type="match status" value="1"/>
</dbReference>
<dbReference type="SMART" id="SM00046">
    <property type="entry name" value="DAGKc"/>
    <property type="match status" value="1"/>
</dbReference>
<evidence type="ECO:0000259" key="5">
    <source>
        <dbReference type="PROSITE" id="PS50146"/>
    </source>
</evidence>
<accession>A0A9W4TSU9</accession>
<comment type="caution">
    <text evidence="6">The sequence shown here is derived from an EMBL/GenBank/DDBJ whole genome shotgun (WGS) entry which is preliminary data.</text>
</comment>
<dbReference type="PROSITE" id="PS50146">
    <property type="entry name" value="DAGK"/>
    <property type="match status" value="1"/>
</dbReference>
<feature type="domain" description="DAGKc" evidence="5">
    <location>
        <begin position="133"/>
        <end position="273"/>
    </location>
</feature>
<evidence type="ECO:0000256" key="4">
    <source>
        <dbReference type="ARBA" id="ARBA00022840"/>
    </source>
</evidence>
<dbReference type="Pfam" id="PF19279">
    <property type="entry name" value="YegS_C"/>
    <property type="match status" value="1"/>
</dbReference>
<keyword evidence="1" id="KW-0808">Transferase</keyword>
<dbReference type="InterPro" id="IPR045540">
    <property type="entry name" value="YegS/DAGK_C"/>
</dbReference>
<evidence type="ECO:0000256" key="3">
    <source>
        <dbReference type="ARBA" id="ARBA00022777"/>
    </source>
</evidence>
<dbReference type="GO" id="GO:0016020">
    <property type="term" value="C:membrane"/>
    <property type="evidence" value="ECO:0007669"/>
    <property type="project" value="TreeGrafter"/>
</dbReference>
<evidence type="ECO:0000313" key="7">
    <source>
        <dbReference type="Proteomes" id="UP001152885"/>
    </source>
</evidence>
<dbReference type="GO" id="GO:0005524">
    <property type="term" value="F:ATP binding"/>
    <property type="evidence" value="ECO:0007669"/>
    <property type="project" value="UniProtKB-KW"/>
</dbReference>
<reference evidence="6" key="1">
    <citation type="submission" date="2022-12" db="EMBL/GenBank/DDBJ databases">
        <authorList>
            <person name="Brejova B."/>
        </authorList>
    </citation>
    <scope>NUCLEOTIDE SEQUENCE</scope>
</reference>
<sequence>MSNNKSKLSEERLIYQRKDLLQAQLTNEGISISEQSLIQENSQSSYCCFSNNSNISTTVSYFIPFKNILYTRFADLENDDNEIILTYVKPISDLNQKQNLQIQDINIQILNDISPSQTSLTDYILQKAYPNNFIHPSILILINPHGGQGKAKTIYNEQILPVLKAADVNITYCETEYSEHATDIAKDLDVSKFDIVACCSGDGIPHEVINGFYNKPDMGVEAFNKIAVTQLPCGSGNALSLSTHGSNNASIATWQMLKAKKTKIDLMAVTQEIKNEQVTKLSFLSQCYGMIADSDIGTEHLRWLGPIRFDLGVVHKVYTGAEYPCEVYVKYYTQDKSAIRSHVNEHLRKEISKEHAVTKEDLNTSGPNLSDSIPNDWDKLPNEITSKLNIFYVGKMPYVSSDTQFFPAALPNDGFMDLIITDTNTSKLDQTSILLSVSKGEHINNAKVLHAKITNYRLIPKIDAKNHYISIDGENFPFKPLQVEVLPKILTGLLQDGKFTDTHLTKNI</sequence>
<keyword evidence="7" id="KW-1185">Reference proteome</keyword>
<keyword evidence="4" id="KW-0067">ATP-binding</keyword>
<keyword evidence="3" id="KW-0418">Kinase</keyword>
<dbReference type="InterPro" id="IPR001206">
    <property type="entry name" value="Diacylglycerol_kinase_cat_dom"/>
</dbReference>
<protein>
    <recommendedName>
        <fullName evidence="5">DAGKc domain-containing protein</fullName>
    </recommendedName>
</protein>
<dbReference type="AlphaFoldDB" id="A0A9W4TSU9"/>
<dbReference type="InterPro" id="IPR016064">
    <property type="entry name" value="NAD/diacylglycerol_kinase_sf"/>
</dbReference>
<dbReference type="OrthoDB" id="3853857at2759"/>
<dbReference type="Proteomes" id="UP001152885">
    <property type="component" value="Unassembled WGS sequence"/>
</dbReference>
<gene>
    <name evidence="6" type="ORF">CANVERA_P1562</name>
</gene>
<dbReference type="EMBL" id="CANTUO010000001">
    <property type="protein sequence ID" value="CAI5757045.1"/>
    <property type="molecule type" value="Genomic_DNA"/>
</dbReference>
<dbReference type="PANTHER" id="PTHR12358:SF31">
    <property type="entry name" value="ACYLGLYCEROL KINASE, MITOCHONDRIAL"/>
    <property type="match status" value="1"/>
</dbReference>
<dbReference type="GO" id="GO:0005737">
    <property type="term" value="C:cytoplasm"/>
    <property type="evidence" value="ECO:0007669"/>
    <property type="project" value="TreeGrafter"/>
</dbReference>
<dbReference type="Gene3D" id="3.40.50.10330">
    <property type="entry name" value="Probable inorganic polyphosphate/atp-NAD kinase, domain 1"/>
    <property type="match status" value="1"/>
</dbReference>
<name>A0A9W4TSU9_9ASCO</name>
<dbReference type="Pfam" id="PF00781">
    <property type="entry name" value="DAGK_cat"/>
    <property type="match status" value="1"/>
</dbReference>
<proteinExistence type="predicted"/>
<evidence type="ECO:0000313" key="6">
    <source>
        <dbReference type="EMBL" id="CAI5757045.1"/>
    </source>
</evidence>
<dbReference type="GO" id="GO:0046512">
    <property type="term" value="P:sphingosine biosynthetic process"/>
    <property type="evidence" value="ECO:0007669"/>
    <property type="project" value="TreeGrafter"/>
</dbReference>
<organism evidence="6 7">
    <name type="scientific">Candida verbasci</name>
    <dbReference type="NCBI Taxonomy" id="1227364"/>
    <lineage>
        <taxon>Eukaryota</taxon>
        <taxon>Fungi</taxon>
        <taxon>Dikarya</taxon>
        <taxon>Ascomycota</taxon>
        <taxon>Saccharomycotina</taxon>
        <taxon>Pichiomycetes</taxon>
        <taxon>Debaryomycetaceae</taxon>
        <taxon>Candida/Lodderomyces clade</taxon>
        <taxon>Candida</taxon>
    </lineage>
</organism>
<dbReference type="InterPro" id="IPR017438">
    <property type="entry name" value="ATP-NAD_kinase_N"/>
</dbReference>
<dbReference type="GO" id="GO:0001727">
    <property type="term" value="F:lipid kinase activity"/>
    <property type="evidence" value="ECO:0007669"/>
    <property type="project" value="TreeGrafter"/>
</dbReference>
<evidence type="ECO:0000256" key="2">
    <source>
        <dbReference type="ARBA" id="ARBA00022741"/>
    </source>
</evidence>
<keyword evidence="2" id="KW-0547">Nucleotide-binding</keyword>